<feature type="binding site" evidence="5">
    <location>
        <position position="187"/>
    </location>
    <ligand>
        <name>NAD(+)</name>
        <dbReference type="ChEBI" id="CHEBI:57540"/>
    </ligand>
</feature>
<dbReference type="InterPro" id="IPR006095">
    <property type="entry name" value="Glu/Leu/Phe/Val/Trp_DH"/>
</dbReference>
<evidence type="ECO:0000256" key="7">
    <source>
        <dbReference type="RuleBase" id="RU004417"/>
    </source>
</evidence>
<feature type="binding site" evidence="5">
    <location>
        <position position="349"/>
    </location>
    <ligand>
        <name>substrate</name>
    </ligand>
</feature>
<dbReference type="InterPro" id="IPR046346">
    <property type="entry name" value="Aminoacid_DH-like_N_sf"/>
</dbReference>
<dbReference type="InterPro" id="IPR033922">
    <property type="entry name" value="NAD_bind_Glu_DH"/>
</dbReference>
<feature type="binding site" evidence="5">
    <location>
        <position position="218"/>
    </location>
    <ligand>
        <name>NAD(+)</name>
        <dbReference type="ChEBI" id="CHEBI:57540"/>
    </ligand>
</feature>
<dbReference type="OrthoDB" id="9803297at2"/>
<dbReference type="SUPFAM" id="SSF53223">
    <property type="entry name" value="Aminoacid dehydrogenase-like, N-terminal domain"/>
    <property type="match status" value="1"/>
</dbReference>
<keyword evidence="5" id="KW-0520">NAD</keyword>
<dbReference type="Gene3D" id="3.40.50.720">
    <property type="entry name" value="NAD(P)-binding Rossmann-like Domain"/>
    <property type="match status" value="1"/>
</dbReference>
<keyword evidence="10" id="KW-1185">Reference proteome</keyword>
<organism evidence="9 10">
    <name type="scientific">Alteripontixanthobacter maritimus</name>
    <dbReference type="NCBI Taxonomy" id="2161824"/>
    <lineage>
        <taxon>Bacteria</taxon>
        <taxon>Pseudomonadati</taxon>
        <taxon>Pseudomonadota</taxon>
        <taxon>Alphaproteobacteria</taxon>
        <taxon>Sphingomonadales</taxon>
        <taxon>Erythrobacteraceae</taxon>
        <taxon>Alteripontixanthobacter</taxon>
    </lineage>
</organism>
<evidence type="ECO:0000256" key="4">
    <source>
        <dbReference type="PIRSR" id="PIRSR000185-1"/>
    </source>
</evidence>
<evidence type="ECO:0000259" key="8">
    <source>
        <dbReference type="SMART" id="SM00839"/>
    </source>
</evidence>
<dbReference type="PANTHER" id="PTHR11606:SF13">
    <property type="entry name" value="GLUTAMATE DEHYDROGENASE 1, MITOCHONDRIAL"/>
    <property type="match status" value="1"/>
</dbReference>
<evidence type="ECO:0000256" key="2">
    <source>
        <dbReference type="ARBA" id="ARBA00023002"/>
    </source>
</evidence>
<dbReference type="Gene3D" id="3.40.50.10860">
    <property type="entry name" value="Leucine Dehydrogenase, chain A, domain 1"/>
    <property type="match status" value="1"/>
</dbReference>
<dbReference type="Proteomes" id="UP000253727">
    <property type="component" value="Unassembled WGS sequence"/>
</dbReference>
<dbReference type="RefSeq" id="WP_115365823.1">
    <property type="nucleotide sequence ID" value="NZ_QBKA01000002.1"/>
</dbReference>
<dbReference type="Pfam" id="PF00208">
    <property type="entry name" value="ELFV_dehydrog"/>
    <property type="match status" value="1"/>
</dbReference>
<keyword evidence="5" id="KW-0547">Nucleotide-binding</keyword>
<name>A0A369Q3K7_9SPHN</name>
<dbReference type="EMBL" id="QBKA01000002">
    <property type="protein sequence ID" value="RDC59471.1"/>
    <property type="molecule type" value="Genomic_DNA"/>
</dbReference>
<dbReference type="Pfam" id="PF02812">
    <property type="entry name" value="ELFV_dehydrog_N"/>
    <property type="match status" value="1"/>
</dbReference>
<dbReference type="AlphaFoldDB" id="A0A369Q3K7"/>
<feature type="active site" description="Proton donor" evidence="4">
    <location>
        <position position="103"/>
    </location>
</feature>
<dbReference type="SMART" id="SM00839">
    <property type="entry name" value="ELFV_dehydrog"/>
    <property type="match status" value="1"/>
</dbReference>
<dbReference type="InterPro" id="IPR006096">
    <property type="entry name" value="Glu/Leu/Phe/Val/Trp_DH_C"/>
</dbReference>
<comment type="caution">
    <text evidence="9">The sequence shown here is derived from an EMBL/GenBank/DDBJ whole genome shotgun (WGS) entry which is preliminary data.</text>
</comment>
<protein>
    <recommendedName>
        <fullName evidence="3">Glutamate dehydrogenase</fullName>
    </recommendedName>
</protein>
<dbReference type="InterPro" id="IPR014362">
    <property type="entry name" value="Glu_DH"/>
</dbReference>
<dbReference type="PANTHER" id="PTHR11606">
    <property type="entry name" value="GLUTAMATE DEHYDROGENASE"/>
    <property type="match status" value="1"/>
</dbReference>
<comment type="similarity">
    <text evidence="1 3 7">Belongs to the Glu/Leu/Phe/Val dehydrogenases family.</text>
</comment>
<dbReference type="PRINTS" id="PR00082">
    <property type="entry name" value="GLFDHDRGNASE"/>
</dbReference>
<dbReference type="GO" id="GO:0004352">
    <property type="term" value="F:glutamate dehydrogenase (NAD+) activity"/>
    <property type="evidence" value="ECO:0007669"/>
    <property type="project" value="TreeGrafter"/>
</dbReference>
<feature type="binding site" evidence="5">
    <location>
        <position position="67"/>
    </location>
    <ligand>
        <name>substrate</name>
    </ligand>
</feature>
<reference evidence="9 10" key="1">
    <citation type="submission" date="2018-04" db="EMBL/GenBank/DDBJ databases">
        <title>Altererythrobacter sp. HME9302 genome sequencing and assembly.</title>
        <authorList>
            <person name="Kang H."/>
            <person name="Kim H."/>
            <person name="Joh K."/>
        </authorList>
    </citation>
    <scope>NUCLEOTIDE SEQUENCE [LARGE SCALE GENOMIC DNA]</scope>
    <source>
        <strain evidence="9 10">HME9302</strain>
    </source>
</reference>
<sequence>MGKMLSAARSRMYRAAKQVDLHEELVQRLDYPAETLAVSIPLRRDDGTLMQLKSWRCRYDDTLGPSKGGIRFHHSVTEDEVQTLAFLMTMKCSLMGLPFGGGKGGICVDADDLSLHEKEALSRGWVRAFARILGPDRDVPAPDVATGAREMAWMADEFGTLTGEMRPGSFTGKPVPLGGIEGRTPATGHGALIALEAVRHKLGLPLGPLKIALQGFGNAGSWFAKEAARAGHKIVAVSDSSGLIRHGEGLSTDALEAAKQNGGSVADAEQAGSDTLKTSSLIIEQECDVLALAALGGVIDGDNAASLKCSAVLEIANRPILPDADEHLRRAGIEVIPDILANGGGVTVSHAEWVQNRQGLDWSEDRVADYLRDTIENASAKTLRVMDENQTDMRTAAYCAALIRLCEAISARGTAQDYQRRQQ</sequence>
<dbReference type="GO" id="GO:0006538">
    <property type="term" value="P:L-glutamate catabolic process"/>
    <property type="evidence" value="ECO:0007669"/>
    <property type="project" value="TreeGrafter"/>
</dbReference>
<dbReference type="GO" id="GO:0000166">
    <property type="term" value="F:nucleotide binding"/>
    <property type="evidence" value="ECO:0007669"/>
    <property type="project" value="UniProtKB-KW"/>
</dbReference>
<evidence type="ECO:0000313" key="9">
    <source>
        <dbReference type="EMBL" id="RDC59471.1"/>
    </source>
</evidence>
<gene>
    <name evidence="9" type="primary">gdhA</name>
    <name evidence="9" type="ORF">HME9302_00661</name>
</gene>
<feature type="site" description="Important for catalysis" evidence="6">
    <location>
        <position position="143"/>
    </location>
</feature>
<evidence type="ECO:0000256" key="6">
    <source>
        <dbReference type="PIRSR" id="PIRSR000185-3"/>
    </source>
</evidence>
<dbReference type="SUPFAM" id="SSF51735">
    <property type="entry name" value="NAD(P)-binding Rossmann-fold domains"/>
    <property type="match status" value="1"/>
</dbReference>
<keyword evidence="2 3" id="KW-0560">Oxidoreductase</keyword>
<accession>A0A369Q3K7</accession>
<feature type="domain" description="Glutamate/phenylalanine/leucine/valine/L-tryptophan dehydrogenase C-terminal" evidence="8">
    <location>
        <begin position="180"/>
        <end position="413"/>
    </location>
</feature>
<dbReference type="InterPro" id="IPR006097">
    <property type="entry name" value="Glu/Leu/Phe/Val/Trp_DH_dimer"/>
</dbReference>
<proteinExistence type="inferred from homology"/>
<evidence type="ECO:0000256" key="1">
    <source>
        <dbReference type="ARBA" id="ARBA00006382"/>
    </source>
</evidence>
<feature type="binding site" evidence="5">
    <location>
        <position position="91"/>
    </location>
    <ligand>
        <name>substrate</name>
    </ligand>
</feature>
<dbReference type="InterPro" id="IPR036291">
    <property type="entry name" value="NAD(P)-bd_dom_sf"/>
</dbReference>
<dbReference type="CDD" id="cd01076">
    <property type="entry name" value="NAD_bind_1_Glu_DH"/>
    <property type="match status" value="1"/>
</dbReference>
<evidence type="ECO:0000256" key="3">
    <source>
        <dbReference type="PIRNR" id="PIRNR000185"/>
    </source>
</evidence>
<dbReference type="PIRSF" id="PIRSF000185">
    <property type="entry name" value="Glu_DH"/>
    <property type="match status" value="1"/>
</dbReference>
<evidence type="ECO:0000313" key="10">
    <source>
        <dbReference type="Proteomes" id="UP000253727"/>
    </source>
</evidence>
<evidence type="ECO:0000256" key="5">
    <source>
        <dbReference type="PIRSR" id="PIRSR000185-2"/>
    </source>
</evidence>